<feature type="region of interest" description="Disordered" evidence="1">
    <location>
        <begin position="65"/>
        <end position="85"/>
    </location>
</feature>
<name>D7GGW4_PROFC</name>
<dbReference type="HOGENOM" id="CLU_175921_0_0_11"/>
<evidence type="ECO:0000313" key="3">
    <source>
        <dbReference type="Proteomes" id="UP000000936"/>
    </source>
</evidence>
<proteinExistence type="predicted"/>
<dbReference type="AlphaFoldDB" id="D7GGW4"/>
<dbReference type="EMBL" id="FN806773">
    <property type="protein sequence ID" value="CBL57775.1"/>
    <property type="molecule type" value="Genomic_DNA"/>
</dbReference>
<evidence type="ECO:0000256" key="1">
    <source>
        <dbReference type="SAM" id="MobiDB-lite"/>
    </source>
</evidence>
<evidence type="ECO:0000313" key="2">
    <source>
        <dbReference type="EMBL" id="CBL57775.1"/>
    </source>
</evidence>
<reference evidence="2 3" key="1">
    <citation type="journal article" date="2010" name="PLoS ONE">
        <title>The complete genome of Propionibacterium freudenreichii CIRM-BIA1, a hardy actinobacterium with food and probiotic applications.</title>
        <authorList>
            <person name="Falentin H."/>
            <person name="Deutsch S.M."/>
            <person name="Jan G."/>
            <person name="Loux V."/>
            <person name="Thierry A."/>
            <person name="Parayre S."/>
            <person name="Maillard M.B."/>
            <person name="Dherbecourt J."/>
            <person name="Cousin F.J."/>
            <person name="Jardin J."/>
            <person name="Siguier P."/>
            <person name="Couloux A."/>
            <person name="Barbe V."/>
            <person name="Vacherie B."/>
            <person name="Wincker P."/>
            <person name="Gibrat J.F."/>
            <person name="Gaillardin C."/>
            <person name="Lortal S."/>
        </authorList>
    </citation>
    <scope>NUCLEOTIDE SEQUENCE [LARGE SCALE GENOMIC DNA]</scope>
    <source>
        <strain evidence="3">ATCC 9614 / DSM 4902 / CIP 103027 / NCIMB 8099 / CIRM-BIA1</strain>
    </source>
</reference>
<dbReference type="STRING" id="754252.PFREUD_22710"/>
<dbReference type="KEGG" id="pfr:PFREUD_22710"/>
<dbReference type="Proteomes" id="UP000000936">
    <property type="component" value="Chromosome"/>
</dbReference>
<gene>
    <name evidence="2" type="ordered locus">PFREUD_22710</name>
</gene>
<feature type="compositionally biased region" description="Basic and acidic residues" evidence="1">
    <location>
        <begin position="10"/>
        <end position="30"/>
    </location>
</feature>
<feature type="region of interest" description="Disordered" evidence="1">
    <location>
        <begin position="1"/>
        <end position="31"/>
    </location>
</feature>
<protein>
    <submittedName>
        <fullName evidence="2">Uncharacterized protein</fullName>
    </submittedName>
</protein>
<keyword evidence="3" id="KW-1185">Reference proteome</keyword>
<accession>D7GGW4</accession>
<organism evidence="2 3">
    <name type="scientific">Propionibacterium freudenreichii subsp. shermanii (strain ATCC 9614 / DSM 4902 / CIP 103027 / NCIMB 8099 / CIRM-BIA1)</name>
    <dbReference type="NCBI Taxonomy" id="754252"/>
    <lineage>
        <taxon>Bacteria</taxon>
        <taxon>Bacillati</taxon>
        <taxon>Actinomycetota</taxon>
        <taxon>Actinomycetes</taxon>
        <taxon>Propionibacteriales</taxon>
        <taxon>Propionibacteriaceae</taxon>
        <taxon>Propionibacterium</taxon>
    </lineage>
</organism>
<sequence length="112" mass="12358">MSAVGAPVPADEHLQQGRPPPERFVSEPTHHRVPQHTMLAAAVAPVVRLDNLTSDHRPSRLESLTNRNQAQLVEPAEGGQVRGREGSVRHVEVFPMGWCENPHPRKASTPTR</sequence>